<proteinExistence type="predicted"/>
<evidence type="ECO:0000256" key="1">
    <source>
        <dbReference type="SAM" id="Phobius"/>
    </source>
</evidence>
<protein>
    <recommendedName>
        <fullName evidence="4">DUF1440 domain-containing protein</fullName>
    </recommendedName>
</protein>
<feature type="transmembrane region" description="Helical" evidence="1">
    <location>
        <begin position="14"/>
        <end position="35"/>
    </location>
</feature>
<organism evidence="2 3">
    <name type="scientific">Catalinimonas alkaloidigena</name>
    <dbReference type="NCBI Taxonomy" id="1075417"/>
    <lineage>
        <taxon>Bacteria</taxon>
        <taxon>Pseudomonadati</taxon>
        <taxon>Bacteroidota</taxon>
        <taxon>Cytophagia</taxon>
        <taxon>Cytophagales</taxon>
        <taxon>Catalimonadaceae</taxon>
        <taxon>Catalinimonas</taxon>
    </lineage>
</organism>
<evidence type="ECO:0008006" key="4">
    <source>
        <dbReference type="Google" id="ProtNLM"/>
    </source>
</evidence>
<keyword evidence="1" id="KW-0472">Membrane</keyword>
<keyword evidence="1" id="KW-0812">Transmembrane</keyword>
<gene>
    <name evidence="2" type="ORF">SAMN05421823_106243</name>
</gene>
<keyword evidence="1" id="KW-1133">Transmembrane helix</keyword>
<dbReference type="OrthoDB" id="669100at2"/>
<dbReference type="EMBL" id="FNFO01000006">
    <property type="protein sequence ID" value="SDL52598.1"/>
    <property type="molecule type" value="Genomic_DNA"/>
</dbReference>
<sequence>MTTLQHSLGKLGSILGRGILAGLAGTAAITVSQMIEMKLTHRSASEAPVRIGSEVLGVEPTGKPHPLHEKQYGNKATKDAHTARFAQIMHWSYGTSLGISRGFVAATGLKGWPATAVHFAIVWGTALVMLPSTKQAKPITEWPPEQIAIDFWHHAVYALAAGAAYDAIDVD</sequence>
<dbReference type="STRING" id="1075417.SAMN05421823_106243"/>
<dbReference type="RefSeq" id="WP_089684037.1">
    <property type="nucleotide sequence ID" value="NZ_FNFO01000006.1"/>
</dbReference>
<dbReference type="Proteomes" id="UP000198510">
    <property type="component" value="Unassembled WGS sequence"/>
</dbReference>
<evidence type="ECO:0000313" key="2">
    <source>
        <dbReference type="EMBL" id="SDL52598.1"/>
    </source>
</evidence>
<dbReference type="AlphaFoldDB" id="A0A1G9KS85"/>
<evidence type="ECO:0000313" key="3">
    <source>
        <dbReference type="Proteomes" id="UP000198510"/>
    </source>
</evidence>
<name>A0A1G9KS85_9BACT</name>
<reference evidence="2 3" key="1">
    <citation type="submission" date="2016-10" db="EMBL/GenBank/DDBJ databases">
        <authorList>
            <person name="de Groot N.N."/>
        </authorList>
    </citation>
    <scope>NUCLEOTIDE SEQUENCE [LARGE SCALE GENOMIC DNA]</scope>
    <source>
        <strain evidence="2 3">DSM 25186</strain>
    </source>
</reference>
<accession>A0A1G9KS85</accession>
<keyword evidence="3" id="KW-1185">Reference proteome</keyword>